<dbReference type="SUPFAM" id="SSF56266">
    <property type="entry name" value="DmpA/ArgJ-like"/>
    <property type="match status" value="1"/>
</dbReference>
<dbReference type="Gene3D" id="3.60.70.12">
    <property type="entry name" value="L-amino peptidase D-ALA esterase/amidase"/>
    <property type="match status" value="1"/>
</dbReference>
<dbReference type="RefSeq" id="WP_259863697.1">
    <property type="nucleotide sequence ID" value="NZ_BAAAST010000012.1"/>
</dbReference>
<reference evidence="2" key="2">
    <citation type="submission" date="2022-09" db="EMBL/GenBank/DDBJ databases">
        <title>Biosynthetic gene clusters of Dactylosporangioum fulvum.</title>
        <authorList>
            <person name="Caradec T."/>
        </authorList>
    </citation>
    <scope>NUCLEOTIDE SEQUENCE</scope>
    <source>
        <strain evidence="2">NRRL B-16292</strain>
    </source>
</reference>
<comment type="similarity">
    <text evidence="1">Belongs to the peptidase S58 family.</text>
</comment>
<reference evidence="2" key="1">
    <citation type="submission" date="2021-04" db="EMBL/GenBank/DDBJ databases">
        <authorList>
            <person name="Hartkoorn R.C."/>
            <person name="Beaudoing E."/>
            <person name="Hot D."/>
        </authorList>
    </citation>
    <scope>NUCLEOTIDE SEQUENCE</scope>
    <source>
        <strain evidence="2">NRRL B-16292</strain>
    </source>
</reference>
<accession>A0ABY5W884</accession>
<dbReference type="InterPro" id="IPR005321">
    <property type="entry name" value="Peptidase_S58_DmpA"/>
</dbReference>
<evidence type="ECO:0000313" key="2">
    <source>
        <dbReference type="EMBL" id="UWP85565.1"/>
    </source>
</evidence>
<dbReference type="PANTHER" id="PTHR36512:SF3">
    <property type="entry name" value="BLR5678 PROTEIN"/>
    <property type="match status" value="1"/>
</dbReference>
<evidence type="ECO:0000256" key="1">
    <source>
        <dbReference type="ARBA" id="ARBA00007068"/>
    </source>
</evidence>
<dbReference type="Proteomes" id="UP001059617">
    <property type="component" value="Chromosome"/>
</dbReference>
<dbReference type="InterPro" id="IPR016117">
    <property type="entry name" value="ArgJ-like_dom_sf"/>
</dbReference>
<dbReference type="CDD" id="cd02253">
    <property type="entry name" value="DmpA"/>
    <property type="match status" value="1"/>
</dbReference>
<proteinExistence type="inferred from homology"/>
<gene>
    <name evidence="2" type="ORF">Dfulv_15510</name>
</gene>
<keyword evidence="3" id="KW-1185">Reference proteome</keyword>
<sequence>MTRPRARDLGLKFGKFEPGPHNAITDVPGVRVGHETIVGGDGPLVVGTGPVRTGVTVIVPHDGDVWREPVFAGVHTLNGCGEMTGLEWVRESGTLSSPIGLTNTHSVGVVRDALIGLEFRPRQGQGAYQFGLPVVAETYDGLLSDIDGQHVTEAHVAAALAGAAAGQVEEGNVGGGTGMMCHGFKGGIGTASRRVPGVASTFTVGVLVQANHGRRDRLEILGVKVGKELSTDVIPDPTADLRNQMSMPEGAGSVIIVVATDAPMLPKQCERLAQRAGFGIARMGAVGEAASGDIFLCFSTGNRGLSPVTFGESEPESTPARFISNTFMTDFFDAVIDATEEAIVNALLAADTMTGRGGVTVHAIDVPACVEILRARGVLCESTTGQAT</sequence>
<name>A0ABY5W884_9ACTN</name>
<protein>
    <submittedName>
        <fullName evidence="2">P1 family peptidase</fullName>
    </submittedName>
</protein>
<evidence type="ECO:0000313" key="3">
    <source>
        <dbReference type="Proteomes" id="UP001059617"/>
    </source>
</evidence>
<dbReference type="EMBL" id="CP073720">
    <property type="protein sequence ID" value="UWP85565.1"/>
    <property type="molecule type" value="Genomic_DNA"/>
</dbReference>
<dbReference type="Pfam" id="PF03576">
    <property type="entry name" value="Peptidase_S58"/>
    <property type="match status" value="1"/>
</dbReference>
<dbReference type="PANTHER" id="PTHR36512">
    <property type="entry name" value="D-AMINOPEPTIDASE"/>
    <property type="match status" value="1"/>
</dbReference>
<organism evidence="2 3">
    <name type="scientific">Dactylosporangium fulvum</name>
    <dbReference type="NCBI Taxonomy" id="53359"/>
    <lineage>
        <taxon>Bacteria</taxon>
        <taxon>Bacillati</taxon>
        <taxon>Actinomycetota</taxon>
        <taxon>Actinomycetes</taxon>
        <taxon>Micromonosporales</taxon>
        <taxon>Micromonosporaceae</taxon>
        <taxon>Dactylosporangium</taxon>
    </lineage>
</organism>